<accession>A0AAN9H8N0</accession>
<gene>
    <name evidence="1" type="ORF">R3I93_009799</name>
</gene>
<protein>
    <submittedName>
        <fullName evidence="1">Uncharacterized protein</fullName>
    </submittedName>
</protein>
<comment type="caution">
    <text evidence="1">The sequence shown here is derived from an EMBL/GenBank/DDBJ whole genome shotgun (WGS) entry which is preliminary data.</text>
</comment>
<organism evidence="1 2">
    <name type="scientific">Phoxinus phoxinus</name>
    <name type="common">Eurasian minnow</name>
    <dbReference type="NCBI Taxonomy" id="58324"/>
    <lineage>
        <taxon>Eukaryota</taxon>
        <taxon>Metazoa</taxon>
        <taxon>Chordata</taxon>
        <taxon>Craniata</taxon>
        <taxon>Vertebrata</taxon>
        <taxon>Euteleostomi</taxon>
        <taxon>Actinopterygii</taxon>
        <taxon>Neopterygii</taxon>
        <taxon>Teleostei</taxon>
        <taxon>Ostariophysi</taxon>
        <taxon>Cypriniformes</taxon>
        <taxon>Leuciscidae</taxon>
        <taxon>Phoxininae</taxon>
        <taxon>Phoxinus</taxon>
    </lineage>
</organism>
<evidence type="ECO:0000313" key="2">
    <source>
        <dbReference type="Proteomes" id="UP001364617"/>
    </source>
</evidence>
<dbReference type="EMBL" id="JAYKXH010000010">
    <property type="protein sequence ID" value="KAK7154962.1"/>
    <property type="molecule type" value="Genomic_DNA"/>
</dbReference>
<name>A0AAN9H8N0_9TELE</name>
<dbReference type="AlphaFoldDB" id="A0AAN9H8N0"/>
<sequence>MSVTSPFTHSSALLSHTVYSTEFDRCLFALSSRQSHTSGNVASQTNVPDKGNEESLLCWWRKKNWMLHDGDRCCIFFVSGGRVEKDANHRSQ</sequence>
<keyword evidence="2" id="KW-1185">Reference proteome</keyword>
<dbReference type="Proteomes" id="UP001364617">
    <property type="component" value="Unassembled WGS sequence"/>
</dbReference>
<proteinExistence type="predicted"/>
<evidence type="ECO:0000313" key="1">
    <source>
        <dbReference type="EMBL" id="KAK7154962.1"/>
    </source>
</evidence>
<reference evidence="1 2" key="1">
    <citation type="submission" date="2024-02" db="EMBL/GenBank/DDBJ databases">
        <title>Chromosome-level genome assembly of the Eurasian Minnow (Phoxinus phoxinus).</title>
        <authorList>
            <person name="Oriowo T.O."/>
            <person name="Martin S."/>
            <person name="Stange M."/>
            <person name="Chrysostomakis Y."/>
            <person name="Brown T."/>
            <person name="Winkler S."/>
            <person name="Kukowka S."/>
            <person name="Myers E.W."/>
            <person name="Bohne A."/>
        </authorList>
    </citation>
    <scope>NUCLEOTIDE SEQUENCE [LARGE SCALE GENOMIC DNA]</scope>
    <source>
        <strain evidence="1">ZFMK-TIS-60720</strain>
        <tissue evidence="1">Whole Organism</tissue>
    </source>
</reference>